<evidence type="ECO:0000256" key="10">
    <source>
        <dbReference type="ARBA" id="ARBA00022827"/>
    </source>
</evidence>
<dbReference type="GO" id="GO:0006747">
    <property type="term" value="P:FAD biosynthetic process"/>
    <property type="evidence" value="ECO:0007669"/>
    <property type="project" value="UniProtKB-UniRule"/>
</dbReference>
<comment type="catalytic activity">
    <reaction evidence="14 15">
        <text>FMN + ATP + H(+) = FAD + diphosphate</text>
        <dbReference type="Rhea" id="RHEA:17237"/>
        <dbReference type="ChEBI" id="CHEBI:15378"/>
        <dbReference type="ChEBI" id="CHEBI:30616"/>
        <dbReference type="ChEBI" id="CHEBI:33019"/>
        <dbReference type="ChEBI" id="CHEBI:57692"/>
        <dbReference type="ChEBI" id="CHEBI:58210"/>
        <dbReference type="EC" id="2.7.7.2"/>
    </reaction>
</comment>
<organism evidence="17 18">
    <name type="scientific">Cereibacter sphaeroides</name>
    <name type="common">Rhodobacter sphaeroides</name>
    <dbReference type="NCBI Taxonomy" id="1063"/>
    <lineage>
        <taxon>Bacteria</taxon>
        <taxon>Pseudomonadati</taxon>
        <taxon>Pseudomonadota</taxon>
        <taxon>Alphaproteobacteria</taxon>
        <taxon>Rhodobacterales</taxon>
        <taxon>Paracoccaceae</taxon>
        <taxon>Cereibacter</taxon>
    </lineage>
</organism>
<dbReference type="InterPro" id="IPR015864">
    <property type="entry name" value="FAD_synthase"/>
</dbReference>
<comment type="similarity">
    <text evidence="15">Belongs to the ribF family.</text>
</comment>
<evidence type="ECO:0000256" key="15">
    <source>
        <dbReference type="PIRNR" id="PIRNR004491"/>
    </source>
</evidence>
<dbReference type="EC" id="2.7.1.26" evidence="15"/>
<keyword evidence="5 15" id="KW-0288">FMN</keyword>
<comment type="pathway">
    <text evidence="3 15">Cofactor biosynthesis; FMN biosynthesis; FMN from riboflavin (ATP route): step 1/1.</text>
</comment>
<dbReference type="SUPFAM" id="SSF82114">
    <property type="entry name" value="Riboflavin kinase-like"/>
    <property type="match status" value="1"/>
</dbReference>
<evidence type="ECO:0000256" key="13">
    <source>
        <dbReference type="ARBA" id="ARBA00047880"/>
    </source>
</evidence>
<comment type="catalytic activity">
    <reaction evidence="13 15">
        <text>riboflavin + ATP = FMN + ADP + H(+)</text>
        <dbReference type="Rhea" id="RHEA:14357"/>
        <dbReference type="ChEBI" id="CHEBI:15378"/>
        <dbReference type="ChEBI" id="CHEBI:30616"/>
        <dbReference type="ChEBI" id="CHEBI:57986"/>
        <dbReference type="ChEBI" id="CHEBI:58210"/>
        <dbReference type="ChEBI" id="CHEBI:456216"/>
        <dbReference type="EC" id="2.7.1.26"/>
    </reaction>
</comment>
<dbReference type="FunFam" id="3.40.50.620:FF:000021">
    <property type="entry name" value="Riboflavin biosynthesis protein"/>
    <property type="match status" value="1"/>
</dbReference>
<dbReference type="InterPro" id="IPR002606">
    <property type="entry name" value="Riboflavin_kinase_bac"/>
</dbReference>
<protein>
    <recommendedName>
        <fullName evidence="15">Riboflavin biosynthesis protein</fullName>
    </recommendedName>
    <domain>
        <recommendedName>
            <fullName evidence="15">Riboflavin kinase</fullName>
            <ecNumber evidence="15">2.7.1.26</ecNumber>
        </recommendedName>
        <alternativeName>
            <fullName evidence="15">Flavokinase</fullName>
        </alternativeName>
    </domain>
    <domain>
        <recommendedName>
            <fullName evidence="15">FMN adenylyltransferase</fullName>
            <ecNumber evidence="15">2.7.7.2</ecNumber>
        </recommendedName>
        <alternativeName>
            <fullName evidence="15">FAD pyrophosphorylase</fullName>
        </alternativeName>
        <alternativeName>
            <fullName evidence="15">FAD synthase</fullName>
        </alternativeName>
    </domain>
</protein>
<evidence type="ECO:0000256" key="3">
    <source>
        <dbReference type="ARBA" id="ARBA00005201"/>
    </source>
</evidence>
<evidence type="ECO:0000256" key="2">
    <source>
        <dbReference type="ARBA" id="ARBA00004726"/>
    </source>
</evidence>
<comment type="function">
    <text evidence="1">Catalyzes the phosphorylation of riboflavin to FMN followed by the adenylation of FMN to FAD.</text>
</comment>
<dbReference type="GO" id="GO:0009231">
    <property type="term" value="P:riboflavin biosynthetic process"/>
    <property type="evidence" value="ECO:0007669"/>
    <property type="project" value="InterPro"/>
</dbReference>
<sequence length="308" mass="33322">MRIHKHWQGLGPADRGASVAMGNFDGVHLGHRAVIDLARRPGVPLGVVTFEPHPREYFAPDAPPFRLMNAEARANRLSKLGVEQLYQLPFNAAMAGLSPEEFVSTVLVDGLGIAHVVVGADFCFGKARKGKADDLLALGRAHGFDVTVAELVRSDDRAISSSAIREALANGDPRKAAAMLGHWHRIDGEVLHGEKRGRELGFPTANMSVARLHLPKLGVYAVRVDVLTGPQTGSYTGAASIGVRPMFGTNQPNLETYIFDFNGDLYGQHLSVALVEYIRPEMKFDGLPALIAQMNDDCARARAILTSL</sequence>
<dbReference type="UniPathway" id="UPA00276">
    <property type="reaction ID" value="UER00406"/>
</dbReference>
<dbReference type="NCBIfam" id="TIGR00083">
    <property type="entry name" value="ribF"/>
    <property type="match status" value="1"/>
</dbReference>
<dbReference type="InterPro" id="IPR014729">
    <property type="entry name" value="Rossmann-like_a/b/a_fold"/>
</dbReference>
<dbReference type="InterPro" id="IPR015865">
    <property type="entry name" value="Riboflavin_kinase_bac/euk"/>
</dbReference>
<dbReference type="PANTHER" id="PTHR22749">
    <property type="entry name" value="RIBOFLAVIN KINASE/FMN ADENYLYLTRANSFERASE"/>
    <property type="match status" value="1"/>
</dbReference>
<keyword evidence="7 15" id="KW-0548">Nucleotidyltransferase</keyword>
<evidence type="ECO:0000256" key="8">
    <source>
        <dbReference type="ARBA" id="ARBA00022741"/>
    </source>
</evidence>
<dbReference type="PANTHER" id="PTHR22749:SF6">
    <property type="entry name" value="RIBOFLAVIN KINASE"/>
    <property type="match status" value="1"/>
</dbReference>
<evidence type="ECO:0000256" key="1">
    <source>
        <dbReference type="ARBA" id="ARBA00002121"/>
    </source>
</evidence>
<keyword evidence="4 15" id="KW-0285">Flavoprotein</keyword>
<keyword evidence="6 15" id="KW-0808">Transferase</keyword>
<keyword evidence="12" id="KW-0511">Multifunctional enzyme</keyword>
<dbReference type="EC" id="2.7.7.2" evidence="15"/>
<dbReference type="Proteomes" id="UP000248975">
    <property type="component" value="Unassembled WGS sequence"/>
</dbReference>
<accession>A0A2W5SN65</accession>
<evidence type="ECO:0000256" key="14">
    <source>
        <dbReference type="ARBA" id="ARBA00049494"/>
    </source>
</evidence>
<evidence type="ECO:0000256" key="5">
    <source>
        <dbReference type="ARBA" id="ARBA00022643"/>
    </source>
</evidence>
<dbReference type="Gene3D" id="2.40.30.30">
    <property type="entry name" value="Riboflavin kinase-like"/>
    <property type="match status" value="1"/>
</dbReference>
<dbReference type="InterPro" id="IPR023468">
    <property type="entry name" value="Riboflavin_kinase"/>
</dbReference>
<evidence type="ECO:0000313" key="17">
    <source>
        <dbReference type="EMBL" id="PZR01105.1"/>
    </source>
</evidence>
<evidence type="ECO:0000256" key="11">
    <source>
        <dbReference type="ARBA" id="ARBA00022840"/>
    </source>
</evidence>
<dbReference type="Gene3D" id="3.40.50.620">
    <property type="entry name" value="HUPs"/>
    <property type="match status" value="1"/>
</dbReference>
<dbReference type="FunFam" id="2.40.30.30:FF:000003">
    <property type="entry name" value="Riboflavin biosynthesis protein"/>
    <property type="match status" value="1"/>
</dbReference>
<dbReference type="NCBIfam" id="NF004159">
    <property type="entry name" value="PRK05627.1-2"/>
    <property type="match status" value="1"/>
</dbReference>
<proteinExistence type="inferred from homology"/>
<comment type="caution">
    <text evidence="17">The sequence shown here is derived from an EMBL/GenBank/DDBJ whole genome shotgun (WGS) entry which is preliminary data.</text>
</comment>
<comment type="pathway">
    <text evidence="2 15">Cofactor biosynthesis; FAD biosynthesis; FAD from FMN: step 1/1.</text>
</comment>
<dbReference type="CDD" id="cd02064">
    <property type="entry name" value="FAD_synthetase_N"/>
    <property type="match status" value="1"/>
</dbReference>
<dbReference type="GO" id="GO:0003919">
    <property type="term" value="F:FMN adenylyltransferase activity"/>
    <property type="evidence" value="ECO:0007669"/>
    <property type="project" value="UniProtKB-UniRule"/>
</dbReference>
<keyword evidence="8 15" id="KW-0547">Nucleotide-binding</keyword>
<evidence type="ECO:0000256" key="4">
    <source>
        <dbReference type="ARBA" id="ARBA00022630"/>
    </source>
</evidence>
<dbReference type="SUPFAM" id="SSF52374">
    <property type="entry name" value="Nucleotidylyl transferase"/>
    <property type="match status" value="1"/>
</dbReference>
<dbReference type="PIRSF" id="PIRSF004491">
    <property type="entry name" value="FAD_Synth"/>
    <property type="match status" value="1"/>
</dbReference>
<dbReference type="Pfam" id="PF01687">
    <property type="entry name" value="Flavokinase"/>
    <property type="match status" value="1"/>
</dbReference>
<dbReference type="EMBL" id="QFQS01000001">
    <property type="protein sequence ID" value="PZR01105.1"/>
    <property type="molecule type" value="Genomic_DNA"/>
</dbReference>
<evidence type="ECO:0000313" key="18">
    <source>
        <dbReference type="Proteomes" id="UP000248975"/>
    </source>
</evidence>
<gene>
    <name evidence="17" type="ORF">DI533_09140</name>
</gene>
<keyword evidence="9 15" id="KW-0418">Kinase</keyword>
<dbReference type="GO" id="GO:0005524">
    <property type="term" value="F:ATP binding"/>
    <property type="evidence" value="ECO:0007669"/>
    <property type="project" value="UniProtKB-UniRule"/>
</dbReference>
<evidence type="ECO:0000259" key="16">
    <source>
        <dbReference type="SMART" id="SM00904"/>
    </source>
</evidence>
<evidence type="ECO:0000256" key="9">
    <source>
        <dbReference type="ARBA" id="ARBA00022777"/>
    </source>
</evidence>
<dbReference type="AlphaFoldDB" id="A0A2W5SN65"/>
<dbReference type="Pfam" id="PF06574">
    <property type="entry name" value="FAD_syn"/>
    <property type="match status" value="1"/>
</dbReference>
<keyword evidence="10 15" id="KW-0274">FAD</keyword>
<evidence type="ECO:0000256" key="12">
    <source>
        <dbReference type="ARBA" id="ARBA00023268"/>
    </source>
</evidence>
<feature type="domain" description="Riboflavin kinase" evidence="16">
    <location>
        <begin position="179"/>
        <end position="306"/>
    </location>
</feature>
<keyword evidence="11 15" id="KW-0067">ATP-binding</keyword>
<name>A0A2W5SN65_CERSP</name>
<dbReference type="SMART" id="SM00904">
    <property type="entry name" value="Flavokinase"/>
    <property type="match status" value="1"/>
</dbReference>
<reference evidence="17 18" key="1">
    <citation type="submission" date="2017-08" db="EMBL/GenBank/DDBJ databases">
        <title>Infants hospitalized years apart are colonized by the same room-sourced microbial strains.</title>
        <authorList>
            <person name="Brooks B."/>
            <person name="Olm M.R."/>
            <person name="Firek B.A."/>
            <person name="Baker R."/>
            <person name="Thomas B.C."/>
            <person name="Morowitz M.J."/>
            <person name="Banfield J.F."/>
        </authorList>
    </citation>
    <scope>NUCLEOTIDE SEQUENCE [LARGE SCALE GENOMIC DNA]</scope>
    <source>
        <strain evidence="17">S2_003_000_R2_11</strain>
    </source>
</reference>
<dbReference type="GO" id="GO:0009398">
    <property type="term" value="P:FMN biosynthetic process"/>
    <property type="evidence" value="ECO:0007669"/>
    <property type="project" value="UniProtKB-UniRule"/>
</dbReference>
<dbReference type="NCBIfam" id="NF004160">
    <property type="entry name" value="PRK05627.1-3"/>
    <property type="match status" value="1"/>
</dbReference>
<dbReference type="UniPathway" id="UPA00277">
    <property type="reaction ID" value="UER00407"/>
</dbReference>
<evidence type="ECO:0000256" key="6">
    <source>
        <dbReference type="ARBA" id="ARBA00022679"/>
    </source>
</evidence>
<dbReference type="GO" id="GO:0008531">
    <property type="term" value="F:riboflavin kinase activity"/>
    <property type="evidence" value="ECO:0007669"/>
    <property type="project" value="UniProtKB-UniRule"/>
</dbReference>
<evidence type="ECO:0000256" key="7">
    <source>
        <dbReference type="ARBA" id="ARBA00022695"/>
    </source>
</evidence>
<dbReference type="InterPro" id="IPR023465">
    <property type="entry name" value="Riboflavin_kinase_dom_sf"/>
</dbReference>